<dbReference type="InterPro" id="IPR001925">
    <property type="entry name" value="Porin_Euk"/>
</dbReference>
<protein>
    <submittedName>
        <fullName evidence="2">Uncharacterized protein</fullName>
    </submittedName>
</protein>
<gene>
    <name evidence="2" type="ORF">VitviT2T_003658</name>
</gene>
<comment type="similarity">
    <text evidence="1">Belongs to the eukaryotic mitochondrial porin (TC 1.B.8.1) family.</text>
</comment>
<evidence type="ECO:0000256" key="1">
    <source>
        <dbReference type="ARBA" id="ARBA00009624"/>
    </source>
</evidence>
<dbReference type="InterPro" id="IPR023614">
    <property type="entry name" value="Porin_dom_sf"/>
</dbReference>
<dbReference type="Gene3D" id="2.40.160.10">
    <property type="entry name" value="Porin"/>
    <property type="match status" value="1"/>
</dbReference>
<evidence type="ECO:0000313" key="3">
    <source>
        <dbReference type="Proteomes" id="UP001227230"/>
    </source>
</evidence>
<dbReference type="PANTHER" id="PTHR11743">
    <property type="entry name" value="VOLTAGE-DEPENDENT ANION-SELECTIVE CHANNEL"/>
    <property type="match status" value="1"/>
</dbReference>
<reference evidence="2 3" key="1">
    <citation type="journal article" date="2023" name="Hortic Res">
        <title>The complete reference genome for grapevine (Vitis vinifera L.) genetics and breeding.</title>
        <authorList>
            <person name="Shi X."/>
            <person name="Cao S."/>
            <person name="Wang X."/>
            <person name="Huang S."/>
            <person name="Wang Y."/>
            <person name="Liu Z."/>
            <person name="Liu W."/>
            <person name="Leng X."/>
            <person name="Peng Y."/>
            <person name="Wang N."/>
            <person name="Wang Y."/>
            <person name="Ma Z."/>
            <person name="Xu X."/>
            <person name="Zhang F."/>
            <person name="Xue H."/>
            <person name="Zhong H."/>
            <person name="Wang Y."/>
            <person name="Zhang K."/>
            <person name="Velt A."/>
            <person name="Avia K."/>
            <person name="Holtgrawe D."/>
            <person name="Grimplet J."/>
            <person name="Matus J.T."/>
            <person name="Ware D."/>
            <person name="Wu X."/>
            <person name="Wang H."/>
            <person name="Liu C."/>
            <person name="Fang Y."/>
            <person name="Rustenholz C."/>
            <person name="Cheng Z."/>
            <person name="Xiao H."/>
            <person name="Zhou Y."/>
        </authorList>
    </citation>
    <scope>NUCLEOTIDE SEQUENCE [LARGE SCALE GENOMIC DNA]</scope>
    <source>
        <strain evidence="3">cv. Pinot noir / PN40024</strain>
        <tissue evidence="2">Leaf</tissue>
    </source>
</reference>
<dbReference type="Pfam" id="PF01459">
    <property type="entry name" value="Porin_3"/>
    <property type="match status" value="1"/>
</dbReference>
<dbReference type="EMBL" id="CP126650">
    <property type="protein sequence ID" value="WJZ84028.1"/>
    <property type="molecule type" value="Genomic_DNA"/>
</dbReference>
<dbReference type="Proteomes" id="UP001227230">
    <property type="component" value="Chromosome 3"/>
</dbReference>
<keyword evidence="3" id="KW-1185">Reference proteome</keyword>
<accession>A0ABY9BM50</accession>
<organism evidence="2 3">
    <name type="scientific">Vitis vinifera</name>
    <name type="common">Grape</name>
    <dbReference type="NCBI Taxonomy" id="29760"/>
    <lineage>
        <taxon>Eukaryota</taxon>
        <taxon>Viridiplantae</taxon>
        <taxon>Streptophyta</taxon>
        <taxon>Embryophyta</taxon>
        <taxon>Tracheophyta</taxon>
        <taxon>Spermatophyta</taxon>
        <taxon>Magnoliopsida</taxon>
        <taxon>eudicotyledons</taxon>
        <taxon>Gunneridae</taxon>
        <taxon>Pentapetalae</taxon>
        <taxon>rosids</taxon>
        <taxon>Vitales</taxon>
        <taxon>Vitaceae</taxon>
        <taxon>Viteae</taxon>
        <taxon>Vitis</taxon>
    </lineage>
</organism>
<proteinExistence type="inferred from homology"/>
<evidence type="ECO:0000313" key="2">
    <source>
        <dbReference type="EMBL" id="WJZ84028.1"/>
    </source>
</evidence>
<dbReference type="PANTHER" id="PTHR11743:SF23">
    <property type="entry name" value="MITOCHONDRIAL OUTER MEMBRANE PROTEIN PORIN 5-RELATED"/>
    <property type="match status" value="1"/>
</dbReference>
<dbReference type="InterPro" id="IPR027246">
    <property type="entry name" value="Porin_Euk/Tom40"/>
</dbReference>
<name>A0ABY9BM50_VITVI</name>
<sequence length="124" mass="13764">MKVAVETSFVCLALGSHMGRIPEWPPQDSNPSPRLKDDKVALLRISAVAEITRRFSSKENTFTVGGYIFGGMTTVKARLNNNGKLRTLLQHEIKHKSILKISTECNIKALDKVPKIGWAIAFKS</sequence>